<dbReference type="PANTHER" id="PTHR11706:SF33">
    <property type="entry name" value="NATURAL RESISTANCE-ASSOCIATED MACROPHAGE PROTEIN 2"/>
    <property type="match status" value="1"/>
</dbReference>
<feature type="transmembrane region" description="Helical" evidence="6">
    <location>
        <begin position="152"/>
        <end position="170"/>
    </location>
</feature>
<dbReference type="GO" id="GO:0005384">
    <property type="term" value="F:manganese ion transmembrane transporter activity"/>
    <property type="evidence" value="ECO:0007669"/>
    <property type="project" value="TreeGrafter"/>
</dbReference>
<feature type="transmembrane region" description="Helical" evidence="6">
    <location>
        <begin position="319"/>
        <end position="337"/>
    </location>
</feature>
<evidence type="ECO:0000256" key="2">
    <source>
        <dbReference type="ARBA" id="ARBA00022448"/>
    </source>
</evidence>
<keyword evidence="4 6" id="KW-1133">Transmembrane helix</keyword>
<feature type="transmembrane region" description="Helical" evidence="6">
    <location>
        <begin position="378"/>
        <end position="400"/>
    </location>
</feature>
<keyword evidence="5 6" id="KW-0472">Membrane</keyword>
<evidence type="ECO:0000313" key="8">
    <source>
        <dbReference type="Proteomes" id="UP000192368"/>
    </source>
</evidence>
<dbReference type="EMBL" id="FWWR01000017">
    <property type="protein sequence ID" value="SMB93530.1"/>
    <property type="molecule type" value="Genomic_DNA"/>
</dbReference>
<feature type="transmembrane region" description="Helical" evidence="6">
    <location>
        <begin position="41"/>
        <end position="64"/>
    </location>
</feature>
<accession>A0A1W1VJX7</accession>
<name>A0A1W1VJX7_PEPAS</name>
<dbReference type="GO" id="GO:0015086">
    <property type="term" value="F:cadmium ion transmembrane transporter activity"/>
    <property type="evidence" value="ECO:0007669"/>
    <property type="project" value="TreeGrafter"/>
</dbReference>
<dbReference type="OrthoDB" id="9787548at2"/>
<dbReference type="PANTHER" id="PTHR11706">
    <property type="entry name" value="SOLUTE CARRIER PROTEIN FAMILY 11 MEMBER"/>
    <property type="match status" value="1"/>
</dbReference>
<evidence type="ECO:0000256" key="1">
    <source>
        <dbReference type="ARBA" id="ARBA00004141"/>
    </source>
</evidence>
<dbReference type="RefSeq" id="WP_084231592.1">
    <property type="nucleotide sequence ID" value="NZ_FWWR01000017.1"/>
</dbReference>
<dbReference type="InterPro" id="IPR001046">
    <property type="entry name" value="NRAMP_fam"/>
</dbReference>
<keyword evidence="3 6" id="KW-0812">Transmembrane</keyword>
<reference evidence="8" key="1">
    <citation type="submission" date="2017-04" db="EMBL/GenBank/DDBJ databases">
        <authorList>
            <person name="Varghese N."/>
            <person name="Submissions S."/>
        </authorList>
    </citation>
    <scope>NUCLEOTIDE SEQUENCE [LARGE SCALE GENOMIC DNA]</scope>
    <source>
        <strain evidence="8">DSM 20463</strain>
    </source>
</reference>
<feature type="transmembrane region" description="Helical" evidence="6">
    <location>
        <begin position="114"/>
        <end position="140"/>
    </location>
</feature>
<dbReference type="GO" id="GO:0005886">
    <property type="term" value="C:plasma membrane"/>
    <property type="evidence" value="ECO:0007669"/>
    <property type="project" value="TreeGrafter"/>
</dbReference>
<keyword evidence="8" id="KW-1185">Reference proteome</keyword>
<feature type="transmembrane region" description="Helical" evidence="6">
    <location>
        <begin position="85"/>
        <end position="108"/>
    </location>
</feature>
<dbReference type="PRINTS" id="PR00447">
    <property type="entry name" value="NATRESASSCMP"/>
</dbReference>
<dbReference type="NCBIfam" id="NF037982">
    <property type="entry name" value="Nramp_1"/>
    <property type="match status" value="1"/>
</dbReference>
<feature type="transmembrane region" description="Helical" evidence="6">
    <location>
        <begin position="229"/>
        <end position="253"/>
    </location>
</feature>
<gene>
    <name evidence="7" type="ORF">SAMN00017477_2088</name>
</gene>
<evidence type="ECO:0000313" key="7">
    <source>
        <dbReference type="EMBL" id="SMB93530.1"/>
    </source>
</evidence>
<feature type="transmembrane region" description="Helical" evidence="6">
    <location>
        <begin position="190"/>
        <end position="208"/>
    </location>
</feature>
<evidence type="ECO:0000256" key="5">
    <source>
        <dbReference type="ARBA" id="ARBA00023136"/>
    </source>
</evidence>
<evidence type="ECO:0000256" key="6">
    <source>
        <dbReference type="SAM" id="Phobius"/>
    </source>
</evidence>
<keyword evidence="2" id="KW-0813">Transport</keyword>
<proteinExistence type="predicted"/>
<dbReference type="AlphaFoldDB" id="A0A1W1VJX7"/>
<feature type="transmembrane region" description="Helical" evidence="6">
    <location>
        <begin position="343"/>
        <end position="366"/>
    </location>
</feature>
<organism evidence="7 8">
    <name type="scientific">Peptoniphilus asaccharolyticus DSM 20463</name>
    <dbReference type="NCBI Taxonomy" id="573058"/>
    <lineage>
        <taxon>Bacteria</taxon>
        <taxon>Bacillati</taxon>
        <taxon>Bacillota</taxon>
        <taxon>Tissierellia</taxon>
        <taxon>Tissierellales</taxon>
        <taxon>Peptoniphilaceae</taxon>
        <taxon>Peptoniphilus</taxon>
    </lineage>
</organism>
<dbReference type="Pfam" id="PF01566">
    <property type="entry name" value="Nramp"/>
    <property type="match status" value="1"/>
</dbReference>
<protein>
    <submittedName>
        <fullName evidence="7">NRAMP (Natural resistance-associated macrophage protein) metal ion transporters</fullName>
    </submittedName>
</protein>
<dbReference type="GO" id="GO:0034755">
    <property type="term" value="P:iron ion transmembrane transport"/>
    <property type="evidence" value="ECO:0007669"/>
    <property type="project" value="TreeGrafter"/>
</dbReference>
<sequence>MKKYTFKEKLKALGPGMLIVGSFIGPGTITSSTRAGATYGYQLLWCILFSVLAVIIMQGMAARLGIVTQTGLSENLIEDLKERPILKGIMVILVSAAIILGGVAYMSGDLTGTAIGLSALTGIPSRVIAPIWGICILFISNHNNAIKWLEKLLTVCVSIMAVIFVITMFVVRPDFTELLKGLIPSVESNSVMTCVALIGTTVVPYNLFIHATSARQTWKDPDQIPLAQFDVTFSMIVGGIITGAVMITAGTVVKGMEISSAVDMAQQLEPLLGNLSVPFLAIGLVAAGISSAVITPLGVSYVLAGLFGWELNKRDKRYFATNVLILLFGIVGAATGFNPITIIMAAQAVNGIFLPVSVFVLLYLASKEKVMGEYKNNILQKVLGIGVFIISLTIGVSSIMSLF</sequence>
<dbReference type="Proteomes" id="UP000192368">
    <property type="component" value="Unassembled WGS sequence"/>
</dbReference>
<comment type="subcellular location">
    <subcellularLocation>
        <location evidence="1">Membrane</location>
        <topology evidence="1">Multi-pass membrane protein</topology>
    </subcellularLocation>
</comment>
<evidence type="ECO:0000256" key="4">
    <source>
        <dbReference type="ARBA" id="ARBA00022989"/>
    </source>
</evidence>
<evidence type="ECO:0000256" key="3">
    <source>
        <dbReference type="ARBA" id="ARBA00022692"/>
    </source>
</evidence>
<dbReference type="STRING" id="573058.SAMN00017477_2088"/>
<feature type="transmembrane region" description="Helical" evidence="6">
    <location>
        <begin position="12"/>
        <end position="29"/>
    </location>
</feature>
<feature type="transmembrane region" description="Helical" evidence="6">
    <location>
        <begin position="279"/>
        <end position="307"/>
    </location>
</feature>